<dbReference type="AlphaFoldDB" id="A0A7U3N9Z8"/>
<reference evidence="1" key="1">
    <citation type="journal article" date="2021" name="J. Phycol.">
        <title>Identification of genomic differences between the sexes and sex-specific molecular markers in Monostroma angicava (Ulvophyceae).</title>
        <authorList>
            <person name="Horinouchi Y."/>
            <person name="Togashi T."/>
        </authorList>
    </citation>
    <scope>NUCLEOTIDE SEQUENCE</scope>
    <source>
        <strain evidence="1">MA060316B-fd</strain>
    </source>
</reference>
<proteinExistence type="predicted"/>
<accession>A0A7U3N9Z8</accession>
<sequence>MKPWTPEHSSETQASTCQMIDSKLSLDHLSSLRNFAKDGLDEWFSRLCQLQHVPAPQFAAKVGLRFPYCRLIDVWSSSGPEGPV</sequence>
<dbReference type="EMBL" id="MT679727">
    <property type="protein sequence ID" value="QOL79285.1"/>
    <property type="molecule type" value="Genomic_DNA"/>
</dbReference>
<organism evidence="1">
    <name type="scientific">Monostroma angicava</name>
    <dbReference type="NCBI Taxonomy" id="189348"/>
    <lineage>
        <taxon>Eukaryota</taxon>
        <taxon>Viridiplantae</taxon>
        <taxon>Chlorophyta</taxon>
        <taxon>core chlorophytes</taxon>
        <taxon>Ulvophyceae</taxon>
        <taxon>OUU clade</taxon>
        <taxon>Ulvales</taxon>
        <taxon>Monostromataceae</taxon>
        <taxon>Monostroma</taxon>
    </lineage>
</organism>
<name>A0A7U3N9Z8_9CHLO</name>
<protein>
    <submittedName>
        <fullName evidence="1">Uncharacterized protein</fullName>
    </submittedName>
</protein>
<evidence type="ECO:0000313" key="1">
    <source>
        <dbReference type="EMBL" id="QOL79285.1"/>
    </source>
</evidence>